<dbReference type="VEuPathDB" id="VectorBase:ISCI022813"/>
<dbReference type="VEuPathDB" id="VectorBase:ISCW022813"/>
<dbReference type="EMBL" id="DS922315">
    <property type="protein sequence ID" value="EEC17360.1"/>
    <property type="molecule type" value="Genomic_DNA"/>
</dbReference>
<dbReference type="InParanoid" id="B7QET8"/>
<organism>
    <name type="scientific">Ixodes scapularis</name>
    <name type="common">Black-legged tick</name>
    <name type="synonym">Deer tick</name>
    <dbReference type="NCBI Taxonomy" id="6945"/>
    <lineage>
        <taxon>Eukaryota</taxon>
        <taxon>Metazoa</taxon>
        <taxon>Ecdysozoa</taxon>
        <taxon>Arthropoda</taxon>
        <taxon>Chelicerata</taxon>
        <taxon>Arachnida</taxon>
        <taxon>Acari</taxon>
        <taxon>Parasitiformes</taxon>
        <taxon>Ixodida</taxon>
        <taxon>Ixodoidea</taxon>
        <taxon>Ixodidae</taxon>
        <taxon>Ixodinae</taxon>
        <taxon>Ixodes</taxon>
    </lineage>
</organism>
<feature type="compositionally biased region" description="Pro residues" evidence="1">
    <location>
        <begin position="44"/>
        <end position="58"/>
    </location>
</feature>
<dbReference type="HOGENOM" id="CLU_1416611_0_0_1"/>
<dbReference type="EMBL" id="ABJB010898541">
    <property type="status" value="NOT_ANNOTATED_CDS"/>
    <property type="molecule type" value="Genomic_DNA"/>
</dbReference>
<protein>
    <submittedName>
        <fullName evidence="4 5">Uncharacterized protein</fullName>
    </submittedName>
</protein>
<reference evidence="4 6" key="1">
    <citation type="submission" date="2008-03" db="EMBL/GenBank/DDBJ databases">
        <title>Annotation of Ixodes scapularis.</title>
        <authorList>
            <consortium name="Ixodes scapularis Genome Project Consortium"/>
            <person name="Caler E."/>
            <person name="Hannick L.I."/>
            <person name="Bidwell S."/>
            <person name="Joardar V."/>
            <person name="Thiagarajan M."/>
            <person name="Amedeo P."/>
            <person name="Galinsky K.J."/>
            <person name="Schobel S."/>
            <person name="Inman J."/>
            <person name="Hostetler J."/>
            <person name="Miller J."/>
            <person name="Hammond M."/>
            <person name="Megy K."/>
            <person name="Lawson D."/>
            <person name="Kodira C."/>
            <person name="Sutton G."/>
            <person name="Meyer J."/>
            <person name="Hill C.A."/>
            <person name="Birren B."/>
            <person name="Nene V."/>
            <person name="Collins F."/>
            <person name="Alarcon-Chaidez F."/>
            <person name="Wikel S."/>
            <person name="Strausberg R."/>
        </authorList>
    </citation>
    <scope>NUCLEOTIDE SEQUENCE [LARGE SCALE GENOMIC DNA]</scope>
    <source>
        <strain evidence="6">Wikel</strain>
        <strain evidence="4">Wikel colony</strain>
    </source>
</reference>
<feature type="region of interest" description="Disordered" evidence="1">
    <location>
        <begin position="42"/>
        <end position="61"/>
    </location>
</feature>
<evidence type="ECO:0000313" key="4">
    <source>
        <dbReference type="EMBL" id="EEC17360.1"/>
    </source>
</evidence>
<accession>B7QET8</accession>
<dbReference type="Proteomes" id="UP000001555">
    <property type="component" value="Unassembled WGS sequence"/>
</dbReference>
<evidence type="ECO:0000256" key="1">
    <source>
        <dbReference type="SAM" id="MobiDB-lite"/>
    </source>
</evidence>
<dbReference type="PaxDb" id="6945-B7QET8"/>
<sequence>MASKTTTFHCLVVLVLSRQSAYRVCGAAASGSKKTEIWQIDVLPGPPHQRPPSPPPAPSHKLGLDVISHHDLSGDVFGQPLLTQTMEPHFPMQASGWQPQHDCGGLGKTDISFLAPIFTLVIGFLVIVPLVGLLALAKMQLLQQLGGGTIPPTVTTTVGGKEEVMARKLADAWPGFKDALVKYVHEDSRKLQ</sequence>
<feature type="chain" id="PRO_5014568323" evidence="3">
    <location>
        <begin position="18"/>
        <end position="192"/>
    </location>
</feature>
<proteinExistence type="predicted"/>
<keyword evidence="2" id="KW-1133">Transmembrane helix</keyword>
<keyword evidence="2" id="KW-0472">Membrane</keyword>
<feature type="signal peptide" evidence="3">
    <location>
        <begin position="1"/>
        <end position="17"/>
    </location>
</feature>
<evidence type="ECO:0000256" key="2">
    <source>
        <dbReference type="SAM" id="Phobius"/>
    </source>
</evidence>
<evidence type="ECO:0000313" key="5">
    <source>
        <dbReference type="EnsemblMetazoa" id="ISCW022813-PA"/>
    </source>
</evidence>
<keyword evidence="2" id="KW-0812">Transmembrane</keyword>
<name>B7QET8_IXOSC</name>
<dbReference type="EnsemblMetazoa" id="ISCW022813-RA">
    <property type="protein sequence ID" value="ISCW022813-PA"/>
    <property type="gene ID" value="ISCW022813"/>
</dbReference>
<keyword evidence="6" id="KW-1185">Reference proteome</keyword>
<keyword evidence="3" id="KW-0732">Signal</keyword>
<reference evidence="5" key="2">
    <citation type="submission" date="2020-05" db="UniProtKB">
        <authorList>
            <consortium name="EnsemblMetazoa"/>
        </authorList>
    </citation>
    <scope>IDENTIFICATION</scope>
    <source>
        <strain evidence="5">wikel</strain>
    </source>
</reference>
<evidence type="ECO:0000313" key="6">
    <source>
        <dbReference type="Proteomes" id="UP000001555"/>
    </source>
</evidence>
<feature type="transmembrane region" description="Helical" evidence="2">
    <location>
        <begin position="113"/>
        <end position="136"/>
    </location>
</feature>
<evidence type="ECO:0000256" key="3">
    <source>
        <dbReference type="SAM" id="SignalP"/>
    </source>
</evidence>
<gene>
    <name evidence="4" type="ORF">IscW_ISCW022813</name>
</gene>
<dbReference type="AlphaFoldDB" id="B7QET8"/>